<gene>
    <name evidence="1" type="ORF">ENV88_07265</name>
</gene>
<sequence length="159" mass="17268">MAEEKSSRSVLIRNVDYRAYAELSALAKKLGTSVGSLASQAFKLLVGLVDAGPMLAGLPADTPALLSGLLPVGRLKRKPVFVRHVSRLVVSREDLEKAPGPIFFFGVGELVFDPSVDTKLFEEKVLRIVDCGKVVIHRGLDKLAVLERALFIGEVEEKV</sequence>
<protein>
    <submittedName>
        <fullName evidence="1">Uncharacterized protein</fullName>
    </submittedName>
</protein>
<dbReference type="AlphaFoldDB" id="A0A7C3WKQ2"/>
<proteinExistence type="predicted"/>
<comment type="caution">
    <text evidence="1">The sequence shown here is derived from an EMBL/GenBank/DDBJ whole genome shotgun (WGS) entry which is preliminary data.</text>
</comment>
<reference evidence="1" key="1">
    <citation type="journal article" date="2020" name="mSystems">
        <title>Genome- and Community-Level Interaction Insights into Carbon Utilization and Element Cycling Functions of Hydrothermarchaeota in Hydrothermal Sediment.</title>
        <authorList>
            <person name="Zhou Z."/>
            <person name="Liu Y."/>
            <person name="Xu W."/>
            <person name="Pan J."/>
            <person name="Luo Z.H."/>
            <person name="Li M."/>
        </authorList>
    </citation>
    <scope>NUCLEOTIDE SEQUENCE [LARGE SCALE GENOMIC DNA]</scope>
    <source>
        <strain evidence="1">SpSt-8</strain>
    </source>
</reference>
<dbReference type="EMBL" id="DTIB01000125">
    <property type="protein sequence ID" value="HGB25799.1"/>
    <property type="molecule type" value="Genomic_DNA"/>
</dbReference>
<organism evidence="1">
    <name type="scientific">Thermofilum pendens</name>
    <dbReference type="NCBI Taxonomy" id="2269"/>
    <lineage>
        <taxon>Archaea</taxon>
        <taxon>Thermoproteota</taxon>
        <taxon>Thermoprotei</taxon>
        <taxon>Thermofilales</taxon>
        <taxon>Thermofilaceae</taxon>
        <taxon>Thermofilum</taxon>
    </lineage>
</organism>
<name>A0A7C3WKQ2_THEPE</name>
<accession>A0A7C3WKQ2</accession>
<evidence type="ECO:0000313" key="1">
    <source>
        <dbReference type="EMBL" id="HGB25799.1"/>
    </source>
</evidence>